<dbReference type="AlphaFoldDB" id="A0A9D2M5R1"/>
<dbReference type="Gene3D" id="3.40.50.1110">
    <property type="entry name" value="SGNH hydrolase"/>
    <property type="match status" value="1"/>
</dbReference>
<dbReference type="InterPro" id="IPR044060">
    <property type="entry name" value="Bacterial_rp_domain"/>
</dbReference>
<feature type="region of interest" description="Disordered" evidence="1">
    <location>
        <begin position="274"/>
        <end position="317"/>
    </location>
</feature>
<feature type="domain" description="SGNH hydrolase-type esterase" evidence="3">
    <location>
        <begin position="127"/>
        <end position="244"/>
    </location>
</feature>
<keyword evidence="2" id="KW-0812">Transmembrane</keyword>
<evidence type="ECO:0000313" key="5">
    <source>
        <dbReference type="EMBL" id="HJB40883.1"/>
    </source>
</evidence>
<comment type="caution">
    <text evidence="5">The sequence shown here is derived from an EMBL/GenBank/DDBJ whole genome shotgun (WGS) entry which is preliminary data.</text>
</comment>
<evidence type="ECO:0000313" key="6">
    <source>
        <dbReference type="Proteomes" id="UP000886803"/>
    </source>
</evidence>
<feature type="domain" description="Bacterial repeat" evidence="4">
    <location>
        <begin position="322"/>
        <end position="370"/>
    </location>
</feature>
<sequence length="556" mass="59082">MNRFSPTQRRACLVLVVCVLAVILTFLGAWVVLPGVLGAGSSGTGDYDPELYPVDTSLDAVLPQATSSDSGYLSSTVFVGDQYTTALYENGQISLDQYLGAENLSISNVLQTSCVNFQDDSSTYTIPQALAKMKPRRIVVTLGRNDVTATATAADLITNYRNVLKSFTSSYSYCDVIVNAIPPVTETTADAAALQTVIDETNQQLALLCNEAGYKFLNSAEVLKADSGFADASYFEGDTFNASGARALLNYVTSHAYDAEDRRPDTNDIPLRATQASASSSSASPTPSATPTKHTVRYSVEDSTQGTLTGNNQRGQASLEWEVDDRATASVTAVPAEGYEFRQWSDGQTNATRFDIVTQDISVTAMFEKETTVAVTIEEGNTTMRVGDTLVLHANLLVNGEAGDNDMIQWAVNGELQHNGYSYNFIPTTAGTYTVRAGAEVDGVFASQEITVTVEQPVTSVSVTGYQSVEAGATTTLTASVENGSGDTTWSCPQMPNWSATGDSVQFTPSAVGTYTVQATNNGVTTEFTITATAPAATASPAPTEVPQTQTDRDDD</sequence>
<evidence type="ECO:0000256" key="1">
    <source>
        <dbReference type="SAM" id="MobiDB-lite"/>
    </source>
</evidence>
<organism evidence="5 6">
    <name type="scientific">Candidatus Gemmiger avicola</name>
    <dbReference type="NCBI Taxonomy" id="2838605"/>
    <lineage>
        <taxon>Bacteria</taxon>
        <taxon>Bacillati</taxon>
        <taxon>Bacillota</taxon>
        <taxon>Clostridia</taxon>
        <taxon>Eubacteriales</taxon>
        <taxon>Gemmiger</taxon>
    </lineage>
</organism>
<keyword evidence="2" id="KW-1133">Transmembrane helix</keyword>
<feature type="region of interest" description="Disordered" evidence="1">
    <location>
        <begin position="534"/>
        <end position="556"/>
    </location>
</feature>
<reference evidence="5" key="2">
    <citation type="submission" date="2021-04" db="EMBL/GenBank/DDBJ databases">
        <authorList>
            <person name="Gilroy R."/>
        </authorList>
    </citation>
    <scope>NUCLEOTIDE SEQUENCE</scope>
    <source>
        <strain evidence="5">ChiBcec8-13705</strain>
    </source>
</reference>
<gene>
    <name evidence="5" type="ORF">H9945_00120</name>
</gene>
<protein>
    <recommendedName>
        <fullName evidence="7">SGNH hydrolase-type esterase domain-containing protein</fullName>
    </recommendedName>
</protein>
<reference evidence="5" key="1">
    <citation type="journal article" date="2021" name="PeerJ">
        <title>Extensive microbial diversity within the chicken gut microbiome revealed by metagenomics and culture.</title>
        <authorList>
            <person name="Gilroy R."/>
            <person name="Ravi A."/>
            <person name="Getino M."/>
            <person name="Pursley I."/>
            <person name="Horton D.L."/>
            <person name="Alikhan N.F."/>
            <person name="Baker D."/>
            <person name="Gharbi K."/>
            <person name="Hall N."/>
            <person name="Watson M."/>
            <person name="Adriaenssens E.M."/>
            <person name="Foster-Nyarko E."/>
            <person name="Jarju S."/>
            <person name="Secka A."/>
            <person name="Antonio M."/>
            <person name="Oren A."/>
            <person name="Chaudhuri R.R."/>
            <person name="La Ragione R."/>
            <person name="Hildebrand F."/>
            <person name="Pallen M.J."/>
        </authorList>
    </citation>
    <scope>NUCLEOTIDE SEQUENCE</scope>
    <source>
        <strain evidence="5">ChiBcec8-13705</strain>
    </source>
</reference>
<evidence type="ECO:0000259" key="4">
    <source>
        <dbReference type="Pfam" id="PF18998"/>
    </source>
</evidence>
<evidence type="ECO:0000259" key="3">
    <source>
        <dbReference type="Pfam" id="PF13472"/>
    </source>
</evidence>
<dbReference type="Pfam" id="PF13472">
    <property type="entry name" value="Lipase_GDSL_2"/>
    <property type="match status" value="1"/>
</dbReference>
<evidence type="ECO:0008006" key="7">
    <source>
        <dbReference type="Google" id="ProtNLM"/>
    </source>
</evidence>
<dbReference type="Pfam" id="PF18998">
    <property type="entry name" value="Flg_new_2"/>
    <property type="match status" value="1"/>
</dbReference>
<name>A0A9D2M5R1_9FIRM</name>
<feature type="compositionally biased region" description="Low complexity" evidence="1">
    <location>
        <begin position="534"/>
        <end position="543"/>
    </location>
</feature>
<feature type="compositionally biased region" description="Low complexity" evidence="1">
    <location>
        <begin position="276"/>
        <end position="292"/>
    </location>
</feature>
<dbReference type="InterPro" id="IPR036514">
    <property type="entry name" value="SGNH_hydro_sf"/>
</dbReference>
<proteinExistence type="predicted"/>
<dbReference type="SUPFAM" id="SSF52266">
    <property type="entry name" value="SGNH hydrolase"/>
    <property type="match status" value="1"/>
</dbReference>
<feature type="transmembrane region" description="Helical" evidence="2">
    <location>
        <begin position="12"/>
        <end position="33"/>
    </location>
</feature>
<accession>A0A9D2M5R1</accession>
<evidence type="ECO:0000256" key="2">
    <source>
        <dbReference type="SAM" id="Phobius"/>
    </source>
</evidence>
<dbReference type="EMBL" id="DWYG01000001">
    <property type="protein sequence ID" value="HJB40883.1"/>
    <property type="molecule type" value="Genomic_DNA"/>
</dbReference>
<feature type="compositionally biased region" description="Polar residues" evidence="1">
    <location>
        <begin position="301"/>
        <end position="316"/>
    </location>
</feature>
<keyword evidence="2" id="KW-0472">Membrane</keyword>
<dbReference type="InterPro" id="IPR013830">
    <property type="entry name" value="SGNH_hydro"/>
</dbReference>
<dbReference type="Proteomes" id="UP000886803">
    <property type="component" value="Unassembled WGS sequence"/>
</dbReference>